<dbReference type="EMBL" id="JANEYG010000061">
    <property type="protein sequence ID" value="KAJ8914928.1"/>
    <property type="molecule type" value="Genomic_DNA"/>
</dbReference>
<reference evidence="1 2" key="1">
    <citation type="journal article" date="2023" name="Insect Mol. Biol.">
        <title>Genome sequencing provides insights into the evolution of gene families encoding plant cell wall-degrading enzymes in longhorned beetles.</title>
        <authorList>
            <person name="Shin N.R."/>
            <person name="Okamura Y."/>
            <person name="Kirsch R."/>
            <person name="Pauchet Y."/>
        </authorList>
    </citation>
    <scope>NUCLEOTIDE SEQUENCE [LARGE SCALE GENOMIC DNA]</scope>
    <source>
        <strain evidence="1">EAD_L_NR</strain>
    </source>
</reference>
<sequence length="160" mass="18029">MDDIKLFVATEIGLKRQLTCLESFSNDIRMSLGLQKCKIHTIKRGIWHATEDFQLTRAAGGGVIQGMAKDEAYKYLGFAQSGEIQAKQVKQKLAAELLDRSRAVLKTQLSALHTITAINSYAIPVVAWSFGVIKWSTTELDDLNRTMRVCFTKFRKHLSH</sequence>
<accession>A0AAV8VKY5</accession>
<gene>
    <name evidence="1" type="ORF">NQ315_016082</name>
</gene>
<proteinExistence type="predicted"/>
<dbReference type="Proteomes" id="UP001159042">
    <property type="component" value="Unassembled WGS sequence"/>
</dbReference>
<comment type="caution">
    <text evidence="1">The sequence shown here is derived from an EMBL/GenBank/DDBJ whole genome shotgun (WGS) entry which is preliminary data.</text>
</comment>
<organism evidence="1 2">
    <name type="scientific">Exocentrus adspersus</name>
    <dbReference type="NCBI Taxonomy" id="1586481"/>
    <lineage>
        <taxon>Eukaryota</taxon>
        <taxon>Metazoa</taxon>
        <taxon>Ecdysozoa</taxon>
        <taxon>Arthropoda</taxon>
        <taxon>Hexapoda</taxon>
        <taxon>Insecta</taxon>
        <taxon>Pterygota</taxon>
        <taxon>Neoptera</taxon>
        <taxon>Endopterygota</taxon>
        <taxon>Coleoptera</taxon>
        <taxon>Polyphaga</taxon>
        <taxon>Cucujiformia</taxon>
        <taxon>Chrysomeloidea</taxon>
        <taxon>Cerambycidae</taxon>
        <taxon>Lamiinae</taxon>
        <taxon>Acanthocinini</taxon>
        <taxon>Exocentrus</taxon>
    </lineage>
</organism>
<protein>
    <submittedName>
        <fullName evidence="1">Uncharacterized protein</fullName>
    </submittedName>
</protein>
<keyword evidence="2" id="KW-1185">Reference proteome</keyword>
<dbReference type="AlphaFoldDB" id="A0AAV8VKY5"/>
<name>A0AAV8VKY5_9CUCU</name>
<dbReference type="PANTHER" id="PTHR35450">
    <property type="entry name" value="REVERSE TRANSCRIPTASE DOMAIN-CONTAINING PROTEIN"/>
    <property type="match status" value="1"/>
</dbReference>
<evidence type="ECO:0000313" key="1">
    <source>
        <dbReference type="EMBL" id="KAJ8914928.1"/>
    </source>
</evidence>
<dbReference type="PANTHER" id="PTHR35450:SF2">
    <property type="entry name" value="REVERSE TRANSCRIPTASE DOMAIN-CONTAINING PROTEIN"/>
    <property type="match status" value="1"/>
</dbReference>
<evidence type="ECO:0000313" key="2">
    <source>
        <dbReference type="Proteomes" id="UP001159042"/>
    </source>
</evidence>